<reference evidence="1 2" key="1">
    <citation type="submission" date="2014-05" db="EMBL/GenBank/DDBJ databases">
        <title>Genome Sequence of Flavobacterium sp. EM1321.</title>
        <authorList>
            <person name="Shin S.-K."/>
            <person name="Yi H."/>
        </authorList>
    </citation>
    <scope>NUCLEOTIDE SEQUENCE [LARGE SCALE GENOMIC DNA]</scope>
    <source>
        <strain evidence="1 2">EM1321</strain>
    </source>
</reference>
<evidence type="ECO:0000313" key="2">
    <source>
        <dbReference type="Proteomes" id="UP000027064"/>
    </source>
</evidence>
<proteinExistence type="predicted"/>
<dbReference type="RefSeq" id="WP_035658227.1">
    <property type="nucleotide sequence ID" value="NZ_JNCA01000007.1"/>
</dbReference>
<dbReference type="Pfam" id="PF26421">
    <property type="entry name" value="Avidin_like"/>
    <property type="match status" value="1"/>
</dbReference>
<dbReference type="PATRIC" id="fig|1492738.3.peg.855"/>
<sequence length="112" mass="12665">MLNYDNKFFKPVSNSENGETSNETVFHYKQTGNIVTSEYSGGKIKYGHLIGLVDPNGTIEMRYHQVNDKGELMTGICISKPEILANGKIRLHENWQWTSGDQSKGQSIIEEQ</sequence>
<dbReference type="InterPro" id="IPR058595">
    <property type="entry name" value="Avidin-like"/>
</dbReference>
<protein>
    <recommendedName>
        <fullName evidence="3">N-acetylglutamate synthase</fullName>
    </recommendedName>
</protein>
<comment type="caution">
    <text evidence="1">The sequence shown here is derived from an EMBL/GenBank/DDBJ whole genome shotgun (WGS) entry which is preliminary data.</text>
</comment>
<dbReference type="AlphaFoldDB" id="A0A066WTR2"/>
<keyword evidence="2" id="KW-1185">Reference proteome</keyword>
<dbReference type="STRING" id="1492738.FEM21_08620"/>
<dbReference type="EMBL" id="JNCA01000007">
    <property type="protein sequence ID" value="KDN55963.1"/>
    <property type="molecule type" value="Genomic_DNA"/>
</dbReference>
<evidence type="ECO:0008006" key="3">
    <source>
        <dbReference type="Google" id="ProtNLM"/>
    </source>
</evidence>
<name>A0A066WTR2_9FLAO</name>
<accession>A0A066WTR2</accession>
<gene>
    <name evidence="1" type="ORF">FEM21_08620</name>
</gene>
<dbReference type="Proteomes" id="UP000027064">
    <property type="component" value="Unassembled WGS sequence"/>
</dbReference>
<evidence type="ECO:0000313" key="1">
    <source>
        <dbReference type="EMBL" id="KDN55963.1"/>
    </source>
</evidence>
<dbReference type="OrthoDB" id="5684515at2"/>
<organism evidence="1 2">
    <name type="scientific">Flavobacterium seoulense</name>
    <dbReference type="NCBI Taxonomy" id="1492738"/>
    <lineage>
        <taxon>Bacteria</taxon>
        <taxon>Pseudomonadati</taxon>
        <taxon>Bacteroidota</taxon>
        <taxon>Flavobacteriia</taxon>
        <taxon>Flavobacteriales</taxon>
        <taxon>Flavobacteriaceae</taxon>
        <taxon>Flavobacterium</taxon>
    </lineage>
</organism>
<dbReference type="eggNOG" id="COG0590">
    <property type="taxonomic scope" value="Bacteria"/>
</dbReference>